<dbReference type="EMBL" id="CP030117">
    <property type="protein sequence ID" value="AWX58612.1"/>
    <property type="molecule type" value="Genomic_DNA"/>
</dbReference>
<keyword evidence="1" id="KW-0472">Membrane</keyword>
<protein>
    <submittedName>
        <fullName evidence="2">Uncharacterized protein</fullName>
    </submittedName>
</protein>
<gene>
    <name evidence="2" type="ORF">AB432_027805</name>
</gene>
<dbReference type="Proteomes" id="UP000036061">
    <property type="component" value="Chromosome"/>
</dbReference>
<evidence type="ECO:0000256" key="1">
    <source>
        <dbReference type="SAM" id="Phobius"/>
    </source>
</evidence>
<organism evidence="2 3">
    <name type="scientific">Brevibacillus brevis</name>
    <name type="common">Bacillus brevis</name>
    <dbReference type="NCBI Taxonomy" id="1393"/>
    <lineage>
        <taxon>Bacteria</taxon>
        <taxon>Bacillati</taxon>
        <taxon>Bacillota</taxon>
        <taxon>Bacilli</taxon>
        <taxon>Bacillales</taxon>
        <taxon>Paenibacillaceae</taxon>
        <taxon>Brevibacillus</taxon>
    </lineage>
</organism>
<reference evidence="2 3" key="1">
    <citation type="journal article" date="2015" name="Genome Announc.">
        <title>Draft Genome Sequence of Brevibacillus brevis DZQ7, a Plant Growth-Promoting Rhizobacterium with Broad-Spectrum Antimicrobial Activity.</title>
        <authorList>
            <person name="Hou Q."/>
            <person name="Wang C."/>
            <person name="Hou X."/>
            <person name="Xia Z."/>
            <person name="Ye J."/>
            <person name="Liu K."/>
            <person name="Liu H."/>
            <person name="Wang J."/>
            <person name="Guo H."/>
            <person name="Yu X."/>
            <person name="Yang Y."/>
            <person name="Du B."/>
            <person name="Ding Y."/>
        </authorList>
    </citation>
    <scope>NUCLEOTIDE SEQUENCE [LARGE SCALE GENOMIC DNA]</scope>
    <source>
        <strain evidence="2 3">DZQ7</strain>
    </source>
</reference>
<keyword evidence="1" id="KW-1133">Transmembrane helix</keyword>
<dbReference type="AlphaFoldDB" id="A0A2Z4MQ01"/>
<accession>A0A2Z4MQ01</accession>
<feature type="transmembrane region" description="Helical" evidence="1">
    <location>
        <begin position="26"/>
        <end position="48"/>
    </location>
</feature>
<keyword evidence="1" id="KW-0812">Transmembrane</keyword>
<evidence type="ECO:0000313" key="2">
    <source>
        <dbReference type="EMBL" id="AWX58612.1"/>
    </source>
</evidence>
<name>A0A2Z4MQ01_BREBE</name>
<sequence>MDIDLSKISTIYFLINLLETYIKDQFLFSGRALFLSLWHVMIWNLNILDMDLLEMYRLPYFKNQVKI</sequence>
<proteinExistence type="predicted"/>
<evidence type="ECO:0000313" key="3">
    <source>
        <dbReference type="Proteomes" id="UP000036061"/>
    </source>
</evidence>